<protein>
    <recommendedName>
        <fullName evidence="4">DUF1538 domain-containing protein</fullName>
    </recommendedName>
</protein>
<dbReference type="Proteomes" id="UP000254808">
    <property type="component" value="Chromosome"/>
</dbReference>
<feature type="transmembrane region" description="Helical" evidence="1">
    <location>
        <begin position="363"/>
        <end position="383"/>
    </location>
</feature>
<keyword evidence="3" id="KW-1185">Reference proteome</keyword>
<keyword evidence="1" id="KW-0812">Transmembrane</keyword>
<feature type="transmembrane region" description="Helical" evidence="1">
    <location>
        <begin position="212"/>
        <end position="231"/>
    </location>
</feature>
<dbReference type="EMBL" id="CP027806">
    <property type="protein sequence ID" value="AXJ00520.1"/>
    <property type="molecule type" value="Genomic_DNA"/>
</dbReference>
<dbReference type="RefSeq" id="WP_114983793.1">
    <property type="nucleotide sequence ID" value="NZ_CP027806.1"/>
</dbReference>
<feature type="transmembrane region" description="Helical" evidence="1">
    <location>
        <begin position="144"/>
        <end position="164"/>
    </location>
</feature>
<evidence type="ECO:0008006" key="4">
    <source>
        <dbReference type="Google" id="ProtNLM"/>
    </source>
</evidence>
<evidence type="ECO:0000256" key="1">
    <source>
        <dbReference type="SAM" id="Phobius"/>
    </source>
</evidence>
<name>A0A345UJ68_9BACT</name>
<feature type="transmembrane region" description="Helical" evidence="1">
    <location>
        <begin position="418"/>
        <end position="439"/>
    </location>
</feature>
<feature type="transmembrane region" description="Helical" evidence="1">
    <location>
        <begin position="184"/>
        <end position="200"/>
    </location>
</feature>
<dbReference type="KEGG" id="cprv:CYPRO_1263"/>
<feature type="transmembrane region" description="Helical" evidence="1">
    <location>
        <begin position="116"/>
        <end position="137"/>
    </location>
</feature>
<sequence>MEIIKETVKEVVLAVFPIALVIVVLQFSVIHLPMDMFLLFLSGLGMVTFGLILFLLGVHSGLLPVGEMIGSSLPKTGKVWIVLLFSFILGFAITVAEPDVWVLAGYVDTASGGIIPRSSLILTVAVGLAIFVTLSMVRIITGLSINYFLIAGYIVIFAIIFHPASDAYFVPISFDAGGVTTGPMAVPFILAFGVGIASVLKSKTSSQDGFGLVALASIGPVLAVLVLGIIYDIPEDVVLEQADGGYTFLGTLGEVAIALTPLILFFIFFQFYMLKLEAAKLGRLFFGILLTWIGMTFFLHGVHVGFQPAGTEMGTILGGMPNKWIIIPIGIVLGFVATFAEPAVRVLIQEVEKVTSGSIPQKVMLLTISIGVALSIGLAMARIIYGIDLIYLVLPGYIIALTLIFFTSREFTSIAFDAGGVATGPMTVTFVVAIALGFSDKLEDSNPLIEGFGMISLVALTPILSVLILGIIYGAKDD</sequence>
<dbReference type="Pfam" id="PF07556">
    <property type="entry name" value="DUF1538"/>
    <property type="match status" value="2"/>
</dbReference>
<feature type="transmembrane region" description="Helical" evidence="1">
    <location>
        <begin position="451"/>
        <end position="475"/>
    </location>
</feature>
<keyword evidence="1" id="KW-1133">Transmembrane helix</keyword>
<evidence type="ECO:0000313" key="2">
    <source>
        <dbReference type="EMBL" id="AXJ00520.1"/>
    </source>
</evidence>
<dbReference type="AlphaFoldDB" id="A0A345UJ68"/>
<accession>A0A345UJ68</accession>
<dbReference type="OrthoDB" id="1436654at2"/>
<keyword evidence="1" id="KW-0472">Membrane</keyword>
<feature type="transmembrane region" description="Helical" evidence="1">
    <location>
        <begin position="12"/>
        <end position="30"/>
    </location>
</feature>
<feature type="transmembrane region" description="Helical" evidence="1">
    <location>
        <begin position="284"/>
        <end position="304"/>
    </location>
</feature>
<feature type="transmembrane region" description="Helical" evidence="1">
    <location>
        <begin position="79"/>
        <end position="96"/>
    </location>
</feature>
<evidence type="ECO:0000313" key="3">
    <source>
        <dbReference type="Proteomes" id="UP000254808"/>
    </source>
</evidence>
<feature type="transmembrane region" description="Helical" evidence="1">
    <location>
        <begin position="251"/>
        <end position="272"/>
    </location>
</feature>
<feature type="transmembrane region" description="Helical" evidence="1">
    <location>
        <begin position="36"/>
        <end position="58"/>
    </location>
</feature>
<dbReference type="InterPro" id="IPR011435">
    <property type="entry name" value="UmpAB"/>
</dbReference>
<gene>
    <name evidence="2" type="ORF">CYPRO_1263</name>
</gene>
<feature type="transmembrane region" description="Helical" evidence="1">
    <location>
        <begin position="324"/>
        <end position="343"/>
    </location>
</feature>
<feature type="transmembrane region" description="Helical" evidence="1">
    <location>
        <begin position="389"/>
        <end position="406"/>
    </location>
</feature>
<organism evidence="2 3">
    <name type="scientific">Cyclonatronum proteinivorum</name>
    <dbReference type="NCBI Taxonomy" id="1457365"/>
    <lineage>
        <taxon>Bacteria</taxon>
        <taxon>Pseudomonadati</taxon>
        <taxon>Balneolota</taxon>
        <taxon>Balneolia</taxon>
        <taxon>Balneolales</taxon>
        <taxon>Cyclonatronaceae</taxon>
        <taxon>Cyclonatronum</taxon>
    </lineage>
</organism>
<reference evidence="2 3" key="1">
    <citation type="submission" date="2018-03" db="EMBL/GenBank/DDBJ databases">
        <title>Phenotypic and genomic properties of Cyclonatronum proteinivorum gen. nov., sp. nov., a haloalkaliphilic bacteroidete from soda lakes possessing Na+-translocating rhodopsin.</title>
        <authorList>
            <person name="Toshchakov S.V."/>
            <person name="Korzhenkov A."/>
            <person name="Samarov N.I."/>
            <person name="Kublanov I.V."/>
            <person name="Muntyan M.S."/>
            <person name="Sorokin D.Y."/>
        </authorList>
    </citation>
    <scope>NUCLEOTIDE SEQUENCE [LARGE SCALE GENOMIC DNA]</scope>
    <source>
        <strain evidence="2 3">Omega</strain>
    </source>
</reference>
<proteinExistence type="predicted"/>